<dbReference type="GO" id="GO:0019166">
    <property type="term" value="F:trans-2-enoyl-CoA reductase (NADPH) activity"/>
    <property type="evidence" value="ECO:0007669"/>
    <property type="project" value="TreeGrafter"/>
</dbReference>
<protein>
    <submittedName>
        <fullName evidence="11">Uncharacterized protein</fullName>
    </submittedName>
</protein>
<dbReference type="GO" id="GO:0033306">
    <property type="term" value="P:phytol metabolic process"/>
    <property type="evidence" value="ECO:0007669"/>
    <property type="project" value="TreeGrafter"/>
</dbReference>
<organism evidence="11 12">
    <name type="scientific">Neovison vison</name>
    <name type="common">American mink</name>
    <name type="synonym">Mustela vison</name>
    <dbReference type="NCBI Taxonomy" id="452646"/>
    <lineage>
        <taxon>Eukaryota</taxon>
        <taxon>Metazoa</taxon>
        <taxon>Chordata</taxon>
        <taxon>Craniata</taxon>
        <taxon>Vertebrata</taxon>
        <taxon>Euteleostomi</taxon>
        <taxon>Mammalia</taxon>
        <taxon>Eutheria</taxon>
        <taxon>Laurasiatheria</taxon>
        <taxon>Carnivora</taxon>
        <taxon>Caniformia</taxon>
        <taxon>Musteloidea</taxon>
        <taxon>Mustelidae</taxon>
        <taxon>Mustelinae</taxon>
        <taxon>Neogale</taxon>
    </lineage>
</organism>
<sequence>MGTWGKDKSCQVASLLQDPLAIITSGDTGTRKAIMTELLQLGCNVVTSSCSFDELKSITDELKASLSPTNQAQVNPIKHNICKKEEVFYFSVAFITT</sequence>
<evidence type="ECO:0000256" key="2">
    <source>
        <dbReference type="ARBA" id="ARBA00005194"/>
    </source>
</evidence>
<proteinExistence type="predicted"/>
<reference evidence="11" key="2">
    <citation type="submission" date="2025-09" db="UniProtKB">
        <authorList>
            <consortium name="Ensembl"/>
        </authorList>
    </citation>
    <scope>IDENTIFICATION</scope>
</reference>
<reference evidence="11" key="1">
    <citation type="submission" date="2025-08" db="UniProtKB">
        <authorList>
            <consortium name="Ensembl"/>
        </authorList>
    </citation>
    <scope>IDENTIFICATION</scope>
</reference>
<evidence type="ECO:0000256" key="1">
    <source>
        <dbReference type="ARBA" id="ARBA00004275"/>
    </source>
</evidence>
<keyword evidence="7" id="KW-0560">Oxidoreductase</keyword>
<dbReference type="GO" id="GO:0006633">
    <property type="term" value="P:fatty acid biosynthetic process"/>
    <property type="evidence" value="ECO:0007669"/>
    <property type="project" value="UniProtKB-KW"/>
</dbReference>
<evidence type="ECO:0000256" key="6">
    <source>
        <dbReference type="ARBA" id="ARBA00022857"/>
    </source>
</evidence>
<evidence type="ECO:0000256" key="9">
    <source>
        <dbReference type="ARBA" id="ARBA00023140"/>
    </source>
</evidence>
<keyword evidence="9" id="KW-0576">Peroxisome</keyword>
<comment type="pathway">
    <text evidence="2">Lipid metabolism; fatty acid biosynthesis.</text>
</comment>
<dbReference type="PANTHER" id="PTHR24317:SF7">
    <property type="entry name" value="PEROXISOMAL TRANS-2-ENOYL-COA REDUCTASE"/>
    <property type="match status" value="1"/>
</dbReference>
<keyword evidence="6" id="KW-0521">NADP</keyword>
<dbReference type="PANTHER" id="PTHR24317">
    <property type="entry name" value="PEROXISOMAL TRANS-2-ENOYL-COA REDUCTASE"/>
    <property type="match status" value="1"/>
</dbReference>
<evidence type="ECO:0000313" key="11">
    <source>
        <dbReference type="Ensembl" id="ENSNVIP00000027828.1"/>
    </source>
</evidence>
<keyword evidence="10" id="KW-0275">Fatty acid biosynthesis</keyword>
<dbReference type="Gene3D" id="3.40.50.720">
    <property type="entry name" value="NAD(P)-binding Rossmann-like Domain"/>
    <property type="match status" value="1"/>
</dbReference>
<comment type="subcellular location">
    <subcellularLocation>
        <location evidence="1">Peroxisome</location>
    </subcellularLocation>
</comment>
<keyword evidence="4" id="KW-0597">Phosphoprotein</keyword>
<keyword evidence="8" id="KW-0443">Lipid metabolism</keyword>
<evidence type="ECO:0000256" key="5">
    <source>
        <dbReference type="ARBA" id="ARBA00022832"/>
    </source>
</evidence>
<evidence type="ECO:0000256" key="7">
    <source>
        <dbReference type="ARBA" id="ARBA00023002"/>
    </source>
</evidence>
<name>A0A8C7BXJ6_NEOVI</name>
<evidence type="ECO:0000256" key="8">
    <source>
        <dbReference type="ARBA" id="ARBA00023098"/>
    </source>
</evidence>
<dbReference type="Ensembl" id="ENSNVIT00000032281.1">
    <property type="protein sequence ID" value="ENSNVIP00000027828.1"/>
    <property type="gene ID" value="ENSNVIG00000021516.1"/>
</dbReference>
<evidence type="ECO:0000256" key="10">
    <source>
        <dbReference type="ARBA" id="ARBA00023160"/>
    </source>
</evidence>
<dbReference type="Proteomes" id="UP000694425">
    <property type="component" value="Unplaced"/>
</dbReference>
<evidence type="ECO:0000256" key="3">
    <source>
        <dbReference type="ARBA" id="ARBA00022516"/>
    </source>
</evidence>
<dbReference type="InterPro" id="IPR052388">
    <property type="entry name" value="Peroxisomal_t2-enoyl-CoA_red"/>
</dbReference>
<keyword evidence="12" id="KW-1185">Reference proteome</keyword>
<dbReference type="GO" id="GO:0005777">
    <property type="term" value="C:peroxisome"/>
    <property type="evidence" value="ECO:0007669"/>
    <property type="project" value="UniProtKB-SubCell"/>
</dbReference>
<accession>A0A8C7BXJ6</accession>
<evidence type="ECO:0000313" key="12">
    <source>
        <dbReference type="Proteomes" id="UP000694425"/>
    </source>
</evidence>
<evidence type="ECO:0000256" key="4">
    <source>
        <dbReference type="ARBA" id="ARBA00022553"/>
    </source>
</evidence>
<dbReference type="AlphaFoldDB" id="A0A8C7BXJ6"/>
<keyword evidence="3" id="KW-0444">Lipid biosynthesis</keyword>
<keyword evidence="5" id="KW-0276">Fatty acid metabolism</keyword>